<feature type="domain" description="DAGKc" evidence="7">
    <location>
        <begin position="231"/>
        <end position="329"/>
    </location>
</feature>
<feature type="compositionally biased region" description="Polar residues" evidence="5">
    <location>
        <begin position="194"/>
        <end position="206"/>
    </location>
</feature>
<dbReference type="InterPro" id="IPR050187">
    <property type="entry name" value="Lipid_Phosphate_FormReg"/>
</dbReference>
<keyword evidence="6" id="KW-1133">Transmembrane helix</keyword>
<feature type="region of interest" description="Disordered" evidence="5">
    <location>
        <begin position="556"/>
        <end position="610"/>
    </location>
</feature>
<evidence type="ECO:0000259" key="7">
    <source>
        <dbReference type="Pfam" id="PF00781"/>
    </source>
</evidence>
<evidence type="ECO:0000256" key="5">
    <source>
        <dbReference type="SAM" id="MobiDB-lite"/>
    </source>
</evidence>
<feature type="region of interest" description="Disordered" evidence="5">
    <location>
        <begin position="79"/>
        <end position="114"/>
    </location>
</feature>
<feature type="compositionally biased region" description="Basic and acidic residues" evidence="5">
    <location>
        <begin position="629"/>
        <end position="643"/>
    </location>
</feature>
<dbReference type="InterPro" id="IPR045540">
    <property type="entry name" value="YegS/DAGK_C"/>
</dbReference>
<dbReference type="Pfam" id="PF19279">
    <property type="entry name" value="YegS_C"/>
    <property type="match status" value="1"/>
</dbReference>
<organism evidence="9 10">
    <name type="scientific">Leishmania naiffi</name>
    <dbReference type="NCBI Taxonomy" id="5678"/>
    <lineage>
        <taxon>Eukaryota</taxon>
        <taxon>Discoba</taxon>
        <taxon>Euglenozoa</taxon>
        <taxon>Kinetoplastea</taxon>
        <taxon>Metakinetoplastina</taxon>
        <taxon>Trypanosomatida</taxon>
        <taxon>Trypanosomatidae</taxon>
        <taxon>Leishmaniinae</taxon>
        <taxon>Leishmania</taxon>
        <taxon>Leishmania naiffi species complex</taxon>
    </lineage>
</organism>
<feature type="region of interest" description="Disordered" evidence="5">
    <location>
        <begin position="629"/>
        <end position="655"/>
    </location>
</feature>
<dbReference type="PANTHER" id="PTHR12358">
    <property type="entry name" value="SPHINGOSINE KINASE"/>
    <property type="match status" value="1"/>
</dbReference>
<dbReference type="AlphaFoldDB" id="A0AAW3C9F7"/>
<dbReference type="InterPro" id="IPR001206">
    <property type="entry name" value="Diacylglycerol_kinase_cat_dom"/>
</dbReference>
<evidence type="ECO:0000313" key="10">
    <source>
        <dbReference type="Proteomes" id="UP001501274"/>
    </source>
</evidence>
<proteinExistence type="predicted"/>
<evidence type="ECO:0000256" key="6">
    <source>
        <dbReference type="SAM" id="Phobius"/>
    </source>
</evidence>
<evidence type="ECO:0000256" key="2">
    <source>
        <dbReference type="ARBA" id="ARBA00022741"/>
    </source>
</evidence>
<dbReference type="InterPro" id="IPR016064">
    <property type="entry name" value="NAD/diacylglycerol_kinase_sf"/>
</dbReference>
<keyword evidence="2" id="KW-0547">Nucleotide-binding</keyword>
<name>A0AAW3C9F7_9TRYP</name>
<feature type="transmembrane region" description="Helical" evidence="6">
    <location>
        <begin position="415"/>
        <end position="437"/>
    </location>
</feature>
<dbReference type="PANTHER" id="PTHR12358:SF54">
    <property type="entry name" value="SPHINGOSINE KINASE RELATED PROTEIN"/>
    <property type="match status" value="1"/>
</dbReference>
<keyword evidence="4" id="KW-0067">ATP-binding</keyword>
<dbReference type="Gene3D" id="2.60.200.40">
    <property type="match status" value="1"/>
</dbReference>
<dbReference type="Pfam" id="PF00781">
    <property type="entry name" value="DAGK_cat"/>
    <property type="match status" value="1"/>
</dbReference>
<dbReference type="EMBL" id="JBAMZN010000001">
    <property type="protein sequence ID" value="KAL0531355.1"/>
    <property type="molecule type" value="Genomic_DNA"/>
</dbReference>
<evidence type="ECO:0000313" key="9">
    <source>
        <dbReference type="EMBL" id="KAL0531355.1"/>
    </source>
</evidence>
<keyword evidence="1" id="KW-0808">Transferase</keyword>
<reference evidence="9 10" key="1">
    <citation type="submission" date="2024-02" db="EMBL/GenBank/DDBJ databases">
        <title>FIRST GENOME SEQUENCES OF Leishmania (Viannia) shawi, Leishmania (Viannia) lindenbergi AND Leishmania (Viannia) utingensis.</title>
        <authorList>
            <person name="Resadore F."/>
            <person name="Custodio M.G.F."/>
            <person name="Boite M.C."/>
            <person name="Cupolillo E."/>
            <person name="Ferreira G.E.M."/>
        </authorList>
    </citation>
    <scope>NUCLEOTIDE SEQUENCE [LARGE SCALE GENOMIC DNA]</scope>
    <source>
        <strain evidence="9 10">MDAS/BR/1979/M5533</strain>
    </source>
</reference>
<dbReference type="GO" id="GO:0016301">
    <property type="term" value="F:kinase activity"/>
    <property type="evidence" value="ECO:0007669"/>
    <property type="project" value="UniProtKB-KW"/>
</dbReference>
<dbReference type="Gene3D" id="3.40.50.10330">
    <property type="entry name" value="Probable inorganic polyphosphate/atp-NAD kinase, domain 1"/>
    <property type="match status" value="1"/>
</dbReference>
<keyword evidence="6" id="KW-0812">Transmembrane</keyword>
<feature type="region of interest" description="Disordered" evidence="5">
    <location>
        <begin position="180"/>
        <end position="206"/>
    </location>
</feature>
<comment type="caution">
    <text evidence="9">The sequence shown here is derived from an EMBL/GenBank/DDBJ whole genome shotgun (WGS) entry which is preliminary data.</text>
</comment>
<dbReference type="InterPro" id="IPR017438">
    <property type="entry name" value="ATP-NAD_kinase_N"/>
</dbReference>
<evidence type="ECO:0000256" key="3">
    <source>
        <dbReference type="ARBA" id="ARBA00022777"/>
    </source>
</evidence>
<dbReference type="SUPFAM" id="SSF111331">
    <property type="entry name" value="NAD kinase/diacylglycerol kinase-like"/>
    <property type="match status" value="1"/>
</dbReference>
<keyword evidence="3 9" id="KW-0418">Kinase</keyword>
<gene>
    <name evidence="9" type="ORF">Q4I28_000316</name>
</gene>
<dbReference type="GO" id="GO:0005524">
    <property type="term" value="F:ATP binding"/>
    <property type="evidence" value="ECO:0007669"/>
    <property type="project" value="UniProtKB-KW"/>
</dbReference>
<keyword evidence="6" id="KW-0472">Membrane</keyword>
<feature type="domain" description="YegS/DAGK C-terminal" evidence="8">
    <location>
        <begin position="727"/>
        <end position="798"/>
    </location>
</feature>
<feature type="region of interest" description="Disordered" evidence="5">
    <location>
        <begin position="469"/>
        <end position="502"/>
    </location>
</feature>
<evidence type="ECO:0000256" key="4">
    <source>
        <dbReference type="ARBA" id="ARBA00022840"/>
    </source>
</evidence>
<keyword evidence="10" id="KW-1185">Reference proteome</keyword>
<protein>
    <submittedName>
        <fullName evidence="9">Diacylglycerol kinase catalytic domain containing protein</fullName>
    </submittedName>
</protein>
<sequence length="948" mass="100766">MVLTLSTPKTSADALATLTKVPATNPSSHTTPLPRCYLHVWVVGNPTSGGKRGAAVLDRIQSLFCQSFGGDAVHSTSSSSFLSSLPSHQLGPRPSPQRSERGERGYNSPAPSVSGASAVWNATPVASPVTSVNCTPPSVASSTSGVTLRTLIIRTDQKGHPKVVSHALSQLILSSRLDDYRQRPPHGQRMPPTQHGSNSSETAENTNGIQTLPLLCTSTRASSRPKQPLTHHIVLVVGGDGTLSEVTNGLCMGTLDSFTQLTPSSVSSADAAATTSHAHVEREAAVLSHLLPAVLYVPGGTGSDFAKLGLCCRTPEDALHVVRDGLARQLFPVASSSSGDGSDAAGAHLEDEGCSAMASSSPVAPSTLPACVAYAVDIGRIEFLRTGTRQFFINECSAGMSCDVIQRGERFKRCWWISMLGGLVLFAVSSFISLLLMTPKSLYVCKLPPRAPLPAASVTWMKDVDTDGEATGTHVNQDQANKKGNRSGDRCAAGMGSSNRDCKSTSANLRADVALVSPLGSPHCLVSVAPFTLLSEQLDRLHAQLGWRGRMVSSTIAPGHHSGGSSDTSANSFARRATAAAQTKNGPAAYAQHARTSMPPSHAKKARCSLKTPSHQVLELLDISRSELEAHRTQQQQEQERRHAGAPVHTSSAHCTATGKGAVAIMSWGEDEKQHQRIRCKMNAQRANDDRISEHNCRVNSEALCVDSVTGTSISDDDFSLLTWVELPSSMIAFANGRWYGGGMLVAPHANPTDGLLSCTNWVATILPFILGTFSLYTGRHVHWRNTSAFDGQRFLIANMPPPPPPPAAAASRATTAPLNSLADASFDAGEALYMEADGEVLEAVPAIVELSGKLIFLVPNTTTVSVGSAAPGTTRELRCQQKLRQQHGSRARLFSADSDMAPHTHGRRIHRLRDALGSLLRRLARYGQQWLDKGDCSGAVNSNRPDT</sequence>
<feature type="compositionally biased region" description="Low complexity" evidence="5">
    <location>
        <begin position="568"/>
        <end position="581"/>
    </location>
</feature>
<dbReference type="Proteomes" id="UP001501274">
    <property type="component" value="Unassembled WGS sequence"/>
</dbReference>
<accession>A0AAW3C9F7</accession>
<evidence type="ECO:0000256" key="1">
    <source>
        <dbReference type="ARBA" id="ARBA00022679"/>
    </source>
</evidence>
<evidence type="ECO:0000259" key="8">
    <source>
        <dbReference type="Pfam" id="PF19279"/>
    </source>
</evidence>